<keyword evidence="1" id="KW-0732">Signal</keyword>
<name>A0ABS4BWH9_9FLAO</name>
<evidence type="ECO:0008006" key="4">
    <source>
        <dbReference type="Google" id="ProtNLM"/>
    </source>
</evidence>
<protein>
    <recommendedName>
        <fullName evidence="4">Lipoprotein</fullName>
    </recommendedName>
</protein>
<feature type="chain" id="PRO_5045564983" description="Lipoprotein" evidence="1">
    <location>
        <begin position="27"/>
        <end position="214"/>
    </location>
</feature>
<sequence length="214" mass="25062">MNKNPFILVILFSFLMLSSTSCLTIAKDVKNWIEINDIEDVQGKYHFLTQDQIKIYLPDTFKKYSRAGYEKLLDSLANKKDFELELKRLESLREMEGNFYIFFDEETRSTFTINTMTYMPIHKGDAQFILGMISLNNKKIAKESNLEITKITAKYSATDKMQLFKAIHKIDHKKKQLTNYNASYILSANKKTIYIQLLTGFDVNFDPFLQKMIL</sequence>
<dbReference type="EMBL" id="JAGJCB010000010">
    <property type="protein sequence ID" value="MBP0904361.1"/>
    <property type="molecule type" value="Genomic_DNA"/>
</dbReference>
<keyword evidence="3" id="KW-1185">Reference proteome</keyword>
<evidence type="ECO:0000313" key="3">
    <source>
        <dbReference type="Proteomes" id="UP000670776"/>
    </source>
</evidence>
<organism evidence="2 3">
    <name type="scientific">Mariniflexile gromovii</name>
    <dbReference type="NCBI Taxonomy" id="362523"/>
    <lineage>
        <taxon>Bacteria</taxon>
        <taxon>Pseudomonadati</taxon>
        <taxon>Bacteroidota</taxon>
        <taxon>Flavobacteriia</taxon>
        <taxon>Flavobacteriales</taxon>
        <taxon>Flavobacteriaceae</taxon>
        <taxon>Mariniflexile</taxon>
    </lineage>
</organism>
<proteinExistence type="predicted"/>
<feature type="signal peptide" evidence="1">
    <location>
        <begin position="1"/>
        <end position="26"/>
    </location>
</feature>
<evidence type="ECO:0000313" key="2">
    <source>
        <dbReference type="EMBL" id="MBP0904361.1"/>
    </source>
</evidence>
<dbReference type="RefSeq" id="WP_209655256.1">
    <property type="nucleotide sequence ID" value="NZ_JAGJCB010000010.1"/>
</dbReference>
<evidence type="ECO:0000256" key="1">
    <source>
        <dbReference type="SAM" id="SignalP"/>
    </source>
</evidence>
<reference evidence="2 3" key="1">
    <citation type="submission" date="2021-04" db="EMBL/GenBank/DDBJ databases">
        <title>Mariniflexile gromovii gen. nov., sp. nov., a gliding bacterium isolated from the sea urchin Strongylocentrotus intermedius.</title>
        <authorList>
            <person name="Ko S."/>
            <person name="Le V."/>
            <person name="Ahn C.-Y."/>
            <person name="Oh H.-M."/>
        </authorList>
    </citation>
    <scope>NUCLEOTIDE SEQUENCE [LARGE SCALE GENOMIC DNA]</scope>
    <source>
        <strain evidence="2 3">KCTC 12570</strain>
    </source>
</reference>
<comment type="caution">
    <text evidence="2">The sequence shown here is derived from an EMBL/GenBank/DDBJ whole genome shotgun (WGS) entry which is preliminary data.</text>
</comment>
<dbReference type="PROSITE" id="PS51257">
    <property type="entry name" value="PROKAR_LIPOPROTEIN"/>
    <property type="match status" value="1"/>
</dbReference>
<dbReference type="Proteomes" id="UP000670776">
    <property type="component" value="Unassembled WGS sequence"/>
</dbReference>
<gene>
    <name evidence="2" type="ORF">J8H85_11035</name>
</gene>
<accession>A0ABS4BWH9</accession>